<gene>
    <name evidence="14" type="primary">nqrD</name>
    <name evidence="15" type="ORF">MQE36_09535</name>
</gene>
<evidence type="ECO:0000256" key="3">
    <source>
        <dbReference type="ARBA" id="ARBA00022475"/>
    </source>
</evidence>
<evidence type="ECO:0000256" key="13">
    <source>
        <dbReference type="ARBA" id="ARBA00023201"/>
    </source>
</evidence>
<proteinExistence type="inferred from homology"/>
<evidence type="ECO:0000256" key="5">
    <source>
        <dbReference type="ARBA" id="ARBA00022692"/>
    </source>
</evidence>
<evidence type="ECO:0000256" key="8">
    <source>
        <dbReference type="ARBA" id="ARBA00023027"/>
    </source>
</evidence>
<feature type="transmembrane region" description="Helical" evidence="14">
    <location>
        <begin position="210"/>
        <end position="228"/>
    </location>
</feature>
<comment type="similarity">
    <text evidence="14">Belongs to the NqrDE/RnfAE family.</text>
</comment>
<organism evidence="15 16">
    <name type="scientific">Zhouia spongiae</name>
    <dbReference type="NCBI Taxonomy" id="2202721"/>
    <lineage>
        <taxon>Bacteria</taxon>
        <taxon>Pseudomonadati</taxon>
        <taxon>Bacteroidota</taxon>
        <taxon>Flavobacteriia</taxon>
        <taxon>Flavobacteriales</taxon>
        <taxon>Flavobacteriaceae</taxon>
        <taxon>Zhouia</taxon>
    </lineage>
</organism>
<protein>
    <recommendedName>
        <fullName evidence="14">Na(+)-translocating NADH-quinone reductase subunit D</fullName>
        <shortName evidence="14">Na(+)-NQR subunit D</shortName>
        <shortName evidence="14">Na(+)-translocating NQR subunit D</shortName>
        <ecNumber evidence="14">7.2.1.1</ecNumber>
    </recommendedName>
    <alternativeName>
        <fullName evidence="14">NQR complex subunit D</fullName>
    </alternativeName>
    <alternativeName>
        <fullName evidence="14">NQR-1 subunit D</fullName>
    </alternativeName>
</protein>
<keyword evidence="5 14" id="KW-0812">Transmembrane</keyword>
<dbReference type="Proteomes" id="UP000829476">
    <property type="component" value="Chromosome"/>
</dbReference>
<feature type="transmembrane region" description="Helical" evidence="14">
    <location>
        <begin position="123"/>
        <end position="140"/>
    </location>
</feature>
<keyword evidence="10 14" id="KW-0406">Ion transport</keyword>
<keyword evidence="12 14" id="KW-0472">Membrane</keyword>
<comment type="subcellular location">
    <subcellularLocation>
        <location evidence="14">Cell membrane</location>
        <topology evidence="14">Multi-pass membrane protein</topology>
    </subcellularLocation>
    <subcellularLocation>
        <location evidence="1">Endomembrane system</location>
        <topology evidence="1">Multi-pass membrane protein</topology>
    </subcellularLocation>
</comment>
<keyword evidence="13 14" id="KW-0739">Sodium transport</keyword>
<dbReference type="InterPro" id="IPR011292">
    <property type="entry name" value="NqrD"/>
</dbReference>
<evidence type="ECO:0000313" key="15">
    <source>
        <dbReference type="EMBL" id="UNY97337.1"/>
    </source>
</evidence>
<evidence type="ECO:0000256" key="9">
    <source>
        <dbReference type="ARBA" id="ARBA00023053"/>
    </source>
</evidence>
<dbReference type="EMBL" id="CP094326">
    <property type="protein sequence ID" value="UNY97337.1"/>
    <property type="molecule type" value="Genomic_DNA"/>
</dbReference>
<evidence type="ECO:0000256" key="6">
    <source>
        <dbReference type="ARBA" id="ARBA00022967"/>
    </source>
</evidence>
<feature type="transmembrane region" description="Helical" evidence="14">
    <location>
        <begin position="64"/>
        <end position="84"/>
    </location>
</feature>
<evidence type="ECO:0000256" key="14">
    <source>
        <dbReference type="HAMAP-Rule" id="MF_00428"/>
    </source>
</evidence>
<dbReference type="PANTHER" id="PTHR30586">
    <property type="entry name" value="ELECTRON TRANSPORT COMPLEX PROTEIN RNFE"/>
    <property type="match status" value="1"/>
</dbReference>
<evidence type="ECO:0000256" key="12">
    <source>
        <dbReference type="ARBA" id="ARBA00023136"/>
    </source>
</evidence>
<keyword evidence="2 14" id="KW-0813">Transport</keyword>
<dbReference type="RefSeq" id="WP_242935750.1">
    <property type="nucleotide sequence ID" value="NZ_CP094326.1"/>
</dbReference>
<keyword evidence="11 14" id="KW-0830">Ubiquinone</keyword>
<keyword evidence="9 14" id="KW-0915">Sodium</keyword>
<evidence type="ECO:0000256" key="2">
    <source>
        <dbReference type="ARBA" id="ARBA00022448"/>
    </source>
</evidence>
<evidence type="ECO:0000256" key="1">
    <source>
        <dbReference type="ARBA" id="ARBA00004127"/>
    </source>
</evidence>
<comment type="catalytic activity">
    <reaction evidence="14">
        <text>a ubiquinone + n Na(+)(in) + NADH + H(+) = a ubiquinol + n Na(+)(out) + NAD(+)</text>
        <dbReference type="Rhea" id="RHEA:47748"/>
        <dbReference type="Rhea" id="RHEA-COMP:9565"/>
        <dbReference type="Rhea" id="RHEA-COMP:9566"/>
        <dbReference type="ChEBI" id="CHEBI:15378"/>
        <dbReference type="ChEBI" id="CHEBI:16389"/>
        <dbReference type="ChEBI" id="CHEBI:17976"/>
        <dbReference type="ChEBI" id="CHEBI:29101"/>
        <dbReference type="ChEBI" id="CHEBI:57540"/>
        <dbReference type="ChEBI" id="CHEBI:57945"/>
        <dbReference type="EC" id="7.2.1.1"/>
    </reaction>
</comment>
<dbReference type="Pfam" id="PF02508">
    <property type="entry name" value="Rnf-Nqr"/>
    <property type="match status" value="1"/>
</dbReference>
<sequence>MGKEKNKTSKSPVVLFVGEEKEPLFSKKNRQLLSDPLNDNNPITVQVLGICSALAITVQLKPSIVMAIAVMAVMAFGNVIVSLIRNLIPNRIRIIVQLVVVASLVILVDQVLKAFAYDVSKQLAVFVGLIITNCIVMGRLEAFALGNGLWKSFLDGIGNAAGYGLILIAVAFFRELLGSGKLFGYEVLGHKGATLAESTGLYAMGYENNGLMLLSPMALITVGIIIWVQRSKNRKLIEKN</sequence>
<dbReference type="PIRSF" id="PIRSF006102">
    <property type="entry name" value="NQR_DE"/>
    <property type="match status" value="1"/>
</dbReference>
<evidence type="ECO:0000256" key="4">
    <source>
        <dbReference type="ARBA" id="ARBA00022519"/>
    </source>
</evidence>
<evidence type="ECO:0000256" key="11">
    <source>
        <dbReference type="ARBA" id="ARBA00023075"/>
    </source>
</evidence>
<keyword evidence="3 14" id="KW-1003">Cell membrane</keyword>
<keyword evidence="6 14" id="KW-1278">Translocase</keyword>
<feature type="transmembrane region" description="Helical" evidence="14">
    <location>
        <begin position="152"/>
        <end position="173"/>
    </location>
</feature>
<dbReference type="NCBIfam" id="NF006777">
    <property type="entry name" value="PRK09292.1"/>
    <property type="match status" value="1"/>
</dbReference>
<reference evidence="15 16" key="1">
    <citation type="journal article" date="2018" name="Int. J. Syst. Evol. Microbiol.">
        <title>Zhouia spongiae sp. nov., isolated from a marine sponge.</title>
        <authorList>
            <person name="Zhuang L."/>
            <person name="Lin B."/>
            <person name="Qin F."/>
            <person name="Luo L."/>
        </authorList>
    </citation>
    <scope>NUCLEOTIDE SEQUENCE [LARGE SCALE GENOMIC DNA]</scope>
    <source>
        <strain evidence="15 16">HN-Y44</strain>
    </source>
</reference>
<keyword evidence="16" id="KW-1185">Reference proteome</keyword>
<evidence type="ECO:0000256" key="7">
    <source>
        <dbReference type="ARBA" id="ARBA00022989"/>
    </source>
</evidence>
<keyword evidence="4" id="KW-0997">Cell inner membrane</keyword>
<evidence type="ECO:0000313" key="16">
    <source>
        <dbReference type="Proteomes" id="UP000829476"/>
    </source>
</evidence>
<dbReference type="EC" id="7.2.1.1" evidence="14"/>
<evidence type="ECO:0000256" key="10">
    <source>
        <dbReference type="ARBA" id="ARBA00023065"/>
    </source>
</evidence>
<comment type="function">
    <text evidence="14">NQR complex catalyzes the reduction of ubiquinone-1 to ubiquinol by two successive reactions, coupled with the transport of Na(+) ions from the cytoplasm to the periplasm. NqrA to NqrE are probably involved in the second step, the conversion of ubisemiquinone to ubiquinol.</text>
</comment>
<dbReference type="PANTHER" id="PTHR30586:SF1">
    <property type="entry name" value="NA(+)-TRANSLOCATING NADH-QUINONE REDUCTASE SUBUNIT D"/>
    <property type="match status" value="1"/>
</dbReference>
<name>A0ABY3YI77_9FLAO</name>
<keyword evidence="8 14" id="KW-0520">NAD</keyword>
<dbReference type="InterPro" id="IPR003667">
    <property type="entry name" value="NqrDE/RnfAE"/>
</dbReference>
<dbReference type="NCBIfam" id="TIGR01939">
    <property type="entry name" value="nqrD"/>
    <property type="match status" value="1"/>
</dbReference>
<accession>A0ABY3YI77</accession>
<comment type="subunit">
    <text evidence="14">Composed of six subunits; NqrA, NqrB, NqrC, NqrD, NqrE and NqrF.</text>
</comment>
<feature type="transmembrane region" description="Helical" evidence="14">
    <location>
        <begin position="96"/>
        <end position="117"/>
    </location>
</feature>
<dbReference type="HAMAP" id="MF_00428">
    <property type="entry name" value="NqrD"/>
    <property type="match status" value="1"/>
</dbReference>
<keyword evidence="7 14" id="KW-1133">Transmembrane helix</keyword>